<proteinExistence type="predicted"/>
<dbReference type="AlphaFoldDB" id="A0A173RAG3"/>
<evidence type="ECO:0000313" key="4">
    <source>
        <dbReference type="EMBL" id="CUM74777.1"/>
    </source>
</evidence>
<evidence type="ECO:0000313" key="5">
    <source>
        <dbReference type="Proteomes" id="UP000095553"/>
    </source>
</evidence>
<gene>
    <name evidence="4" type="ORF">ERS852571_00349</name>
</gene>
<feature type="domain" description="Glucosyltransferase 3-like C-terminal" evidence="3">
    <location>
        <begin position="181"/>
        <end position="346"/>
    </location>
</feature>
<protein>
    <submittedName>
        <fullName evidence="4">Beta-1,6-galactofuranosyltransferase</fullName>
    </submittedName>
</protein>
<accession>A0A173RAG3</accession>
<evidence type="ECO:0000259" key="3">
    <source>
        <dbReference type="Pfam" id="PF26337"/>
    </source>
</evidence>
<organism evidence="4 5">
    <name type="scientific">Anaerostipes hadrus</name>
    <dbReference type="NCBI Taxonomy" id="649756"/>
    <lineage>
        <taxon>Bacteria</taxon>
        <taxon>Bacillati</taxon>
        <taxon>Bacillota</taxon>
        <taxon>Clostridia</taxon>
        <taxon>Lachnospirales</taxon>
        <taxon>Lachnospiraceae</taxon>
        <taxon>Anaerostipes</taxon>
    </lineage>
</organism>
<keyword evidence="1 4" id="KW-0808">Transferase</keyword>
<dbReference type="EMBL" id="CYXY01000002">
    <property type="protein sequence ID" value="CUM74777.1"/>
    <property type="molecule type" value="Genomic_DNA"/>
</dbReference>
<feature type="domain" description="Glucosyltransferase 3-like N-terminal" evidence="2">
    <location>
        <begin position="10"/>
        <end position="161"/>
    </location>
</feature>
<dbReference type="Gene3D" id="3.40.50.2000">
    <property type="entry name" value="Glycogen Phosphorylase B"/>
    <property type="match status" value="2"/>
</dbReference>
<dbReference type="RefSeq" id="WP_055072274.1">
    <property type="nucleotide sequence ID" value="NZ_CYXY01000002.1"/>
</dbReference>
<dbReference type="Pfam" id="PF26337">
    <property type="entry name" value="Gtf3_C"/>
    <property type="match status" value="1"/>
</dbReference>
<evidence type="ECO:0000256" key="1">
    <source>
        <dbReference type="ARBA" id="ARBA00022679"/>
    </source>
</evidence>
<sequence>MKIYQLVENITNDNTAGSKAVIDIIEVANELGFKKLYIKNCERQNNFLKKIYRQISFFLEWKKIYNQVDEGDVILLQHPFRVKQFGREKFLKNLKLKKNIKYISLVHDVEELRKSLYNEYYEKEFAIMCMLADVIIVHNDKMKDFFVKKGIPKEKLVVLEIFDYLQKKDSNKTKKYFEKQITVAGNLDINKCKYIGELCKLNKIKIQLYGPNFDNKMKKYSNIQYGGSVPSDIIPKKLISGFGLVWDGNSLEGCRGNTGQYLKYNNPHKLSLYLSSGLPVVVWSQAAEAQFIETNEVGLVVDSLFELQEKLSNMTAKQYDLYAKKTKKIANLLVNGYYTKTALAKALDLIKMEI</sequence>
<dbReference type="GO" id="GO:0016740">
    <property type="term" value="F:transferase activity"/>
    <property type="evidence" value="ECO:0007669"/>
    <property type="project" value="UniProtKB-KW"/>
</dbReference>
<dbReference type="PIRSF" id="PIRSF007023">
    <property type="entry name" value="UDP-Galf_transf"/>
    <property type="match status" value="1"/>
</dbReference>
<name>A0A173RAG3_ANAHA</name>
<dbReference type="Proteomes" id="UP000095553">
    <property type="component" value="Unassembled WGS sequence"/>
</dbReference>
<dbReference type="InterPro" id="IPR058592">
    <property type="entry name" value="Gtf3_C"/>
</dbReference>
<reference evidence="4 5" key="1">
    <citation type="submission" date="2015-09" db="EMBL/GenBank/DDBJ databases">
        <authorList>
            <consortium name="Pathogen Informatics"/>
        </authorList>
    </citation>
    <scope>NUCLEOTIDE SEQUENCE [LARGE SCALE GENOMIC DNA]</scope>
    <source>
        <strain evidence="4 5">2789STDY5834959</strain>
    </source>
</reference>
<dbReference type="Pfam" id="PF26334">
    <property type="entry name" value="Gtf3_N"/>
    <property type="match status" value="1"/>
</dbReference>
<dbReference type="InterPro" id="IPR058591">
    <property type="entry name" value="Gtf3_N"/>
</dbReference>
<evidence type="ECO:0000259" key="2">
    <source>
        <dbReference type="Pfam" id="PF26334"/>
    </source>
</evidence>